<dbReference type="InterPro" id="IPR036259">
    <property type="entry name" value="MFS_trans_sf"/>
</dbReference>
<organism evidence="7 8">
    <name type="scientific">Candidatus Onthenecus intestinigallinarum</name>
    <dbReference type="NCBI Taxonomy" id="2840875"/>
    <lineage>
        <taxon>Bacteria</taxon>
        <taxon>Bacillati</taxon>
        <taxon>Bacillota</taxon>
        <taxon>Clostridia</taxon>
        <taxon>Eubacteriales</taxon>
        <taxon>Candidatus Onthenecus</taxon>
    </lineage>
</organism>
<feature type="transmembrane region" description="Helical" evidence="6">
    <location>
        <begin position="347"/>
        <end position="367"/>
    </location>
</feature>
<proteinExistence type="predicted"/>
<feature type="transmembrane region" description="Helical" evidence="6">
    <location>
        <begin position="373"/>
        <end position="393"/>
    </location>
</feature>
<feature type="transmembrane region" description="Helical" evidence="6">
    <location>
        <begin position="7"/>
        <end position="32"/>
    </location>
</feature>
<gene>
    <name evidence="7" type="ORF">IAB73_10500</name>
</gene>
<dbReference type="EMBL" id="DVFJ01000036">
    <property type="protein sequence ID" value="HIQ72622.1"/>
    <property type="molecule type" value="Genomic_DNA"/>
</dbReference>
<keyword evidence="5 6" id="KW-0472">Membrane</keyword>
<feature type="transmembrane region" description="Helical" evidence="6">
    <location>
        <begin position="71"/>
        <end position="91"/>
    </location>
</feature>
<protein>
    <submittedName>
        <fullName evidence="7">MFS transporter</fullName>
    </submittedName>
</protein>
<dbReference type="PANTHER" id="PTHR23513:SF6">
    <property type="entry name" value="MAJOR FACILITATOR SUPERFAMILY ASSOCIATED DOMAIN-CONTAINING PROTEIN"/>
    <property type="match status" value="1"/>
</dbReference>
<keyword evidence="2" id="KW-1003">Cell membrane</keyword>
<dbReference type="CDD" id="cd06173">
    <property type="entry name" value="MFS_MefA_like"/>
    <property type="match status" value="1"/>
</dbReference>
<feature type="transmembrane region" description="Helical" evidence="6">
    <location>
        <begin position="38"/>
        <end position="59"/>
    </location>
</feature>
<feature type="transmembrane region" description="Helical" evidence="6">
    <location>
        <begin position="306"/>
        <end position="326"/>
    </location>
</feature>
<reference evidence="7" key="1">
    <citation type="submission" date="2020-10" db="EMBL/GenBank/DDBJ databases">
        <authorList>
            <person name="Gilroy R."/>
        </authorList>
    </citation>
    <scope>NUCLEOTIDE SEQUENCE</scope>
    <source>
        <strain evidence="7">ChiSxjej2B14-6234</strain>
    </source>
</reference>
<dbReference type="PANTHER" id="PTHR23513">
    <property type="entry name" value="INTEGRAL MEMBRANE EFFLUX PROTEIN-RELATED"/>
    <property type="match status" value="1"/>
</dbReference>
<dbReference type="Pfam" id="PF07690">
    <property type="entry name" value="MFS_1"/>
    <property type="match status" value="2"/>
</dbReference>
<keyword evidence="4 6" id="KW-1133">Transmembrane helix</keyword>
<evidence type="ECO:0000256" key="2">
    <source>
        <dbReference type="ARBA" id="ARBA00022475"/>
    </source>
</evidence>
<feature type="transmembrane region" description="Helical" evidence="6">
    <location>
        <begin position="224"/>
        <end position="246"/>
    </location>
</feature>
<keyword evidence="3 6" id="KW-0812">Transmembrane</keyword>
<dbReference type="Gene3D" id="1.20.1250.20">
    <property type="entry name" value="MFS general substrate transporter like domains"/>
    <property type="match status" value="1"/>
</dbReference>
<evidence type="ECO:0000256" key="1">
    <source>
        <dbReference type="ARBA" id="ARBA00004651"/>
    </source>
</evidence>
<dbReference type="Proteomes" id="UP000886887">
    <property type="component" value="Unassembled WGS sequence"/>
</dbReference>
<dbReference type="AlphaFoldDB" id="A0A9D1CRJ8"/>
<comment type="subcellular location">
    <subcellularLocation>
        <location evidence="1">Cell membrane</location>
        <topology evidence="1">Multi-pass membrane protein</topology>
    </subcellularLocation>
</comment>
<evidence type="ECO:0000313" key="8">
    <source>
        <dbReference type="Proteomes" id="UP000886887"/>
    </source>
</evidence>
<sequence length="407" mass="44490">MWTRNFVTITLGTVVSAIGGTAMSLALSLIVFDQTASTWLSGLFAALSLFPGAVLPILIAPVVDRCDQKRLIVGLDALSGCLYLLFGLYLTRASFSYAVYLLFSLTMSSIGATYSLAYNALYPDLIPSGCMQRGYAISAMIYPSVSAIVTPAASVIYGAYGIIPIVFTEGALLWVAALFEHRIQAPRSPEVCPPAPLPERLRRYARDLTAGVRYVRRDRGIRNIYLYMTTTNACANGVNLMALAHFQSTPGLTTAMYAALLSAETVGRMIGGAVHYVYDIPQARRYALTVWVYRIYEVCDGALLFLWYPLMLAARFLCGFLGINTATLRTAAVQNYLPPELRARVNALFNVLVSGALMLAQLCAGALGEVLPYRLVSLLFAGFSLFVMQALIVRRRADVEPIYNRSV</sequence>
<feature type="transmembrane region" description="Helical" evidence="6">
    <location>
        <begin position="97"/>
        <end position="122"/>
    </location>
</feature>
<evidence type="ECO:0000256" key="4">
    <source>
        <dbReference type="ARBA" id="ARBA00022989"/>
    </source>
</evidence>
<accession>A0A9D1CRJ8</accession>
<dbReference type="GO" id="GO:0005886">
    <property type="term" value="C:plasma membrane"/>
    <property type="evidence" value="ECO:0007669"/>
    <property type="project" value="UniProtKB-SubCell"/>
</dbReference>
<dbReference type="SUPFAM" id="SSF103473">
    <property type="entry name" value="MFS general substrate transporter"/>
    <property type="match status" value="1"/>
</dbReference>
<evidence type="ECO:0000313" key="7">
    <source>
        <dbReference type="EMBL" id="HIQ72622.1"/>
    </source>
</evidence>
<name>A0A9D1CRJ8_9FIRM</name>
<dbReference type="GO" id="GO:0022857">
    <property type="term" value="F:transmembrane transporter activity"/>
    <property type="evidence" value="ECO:0007669"/>
    <property type="project" value="InterPro"/>
</dbReference>
<dbReference type="InterPro" id="IPR011701">
    <property type="entry name" value="MFS"/>
</dbReference>
<feature type="transmembrane region" description="Helical" evidence="6">
    <location>
        <begin position="159"/>
        <end position="179"/>
    </location>
</feature>
<comment type="caution">
    <text evidence="7">The sequence shown here is derived from an EMBL/GenBank/DDBJ whole genome shotgun (WGS) entry which is preliminary data.</text>
</comment>
<evidence type="ECO:0000256" key="3">
    <source>
        <dbReference type="ARBA" id="ARBA00022692"/>
    </source>
</evidence>
<reference evidence="7" key="2">
    <citation type="journal article" date="2021" name="PeerJ">
        <title>Extensive microbial diversity within the chicken gut microbiome revealed by metagenomics and culture.</title>
        <authorList>
            <person name="Gilroy R."/>
            <person name="Ravi A."/>
            <person name="Getino M."/>
            <person name="Pursley I."/>
            <person name="Horton D.L."/>
            <person name="Alikhan N.F."/>
            <person name="Baker D."/>
            <person name="Gharbi K."/>
            <person name="Hall N."/>
            <person name="Watson M."/>
            <person name="Adriaenssens E.M."/>
            <person name="Foster-Nyarko E."/>
            <person name="Jarju S."/>
            <person name="Secka A."/>
            <person name="Antonio M."/>
            <person name="Oren A."/>
            <person name="Chaudhuri R.R."/>
            <person name="La Ragione R."/>
            <person name="Hildebrand F."/>
            <person name="Pallen M.J."/>
        </authorList>
    </citation>
    <scope>NUCLEOTIDE SEQUENCE</scope>
    <source>
        <strain evidence="7">ChiSxjej2B14-6234</strain>
    </source>
</reference>
<evidence type="ECO:0000256" key="5">
    <source>
        <dbReference type="ARBA" id="ARBA00023136"/>
    </source>
</evidence>
<evidence type="ECO:0000256" key="6">
    <source>
        <dbReference type="SAM" id="Phobius"/>
    </source>
</evidence>